<organism evidence="2 3">
    <name type="scientific">Rothia mucilaginosa</name>
    <dbReference type="NCBI Taxonomy" id="43675"/>
    <lineage>
        <taxon>Bacteria</taxon>
        <taxon>Bacillati</taxon>
        <taxon>Actinomycetota</taxon>
        <taxon>Actinomycetes</taxon>
        <taxon>Micrococcales</taxon>
        <taxon>Micrococcaceae</taxon>
        <taxon>Rothia</taxon>
    </lineage>
</organism>
<proteinExistence type="predicted"/>
<comment type="caution">
    <text evidence="2">The sequence shown here is derived from an EMBL/GenBank/DDBJ whole genome shotgun (WGS) entry which is preliminary data.</text>
</comment>
<feature type="transmembrane region" description="Helical" evidence="1">
    <location>
        <begin position="13"/>
        <end position="31"/>
    </location>
</feature>
<dbReference type="EMBL" id="JABZXL010000042">
    <property type="protein sequence ID" value="MBF1660067.1"/>
    <property type="molecule type" value="Genomic_DNA"/>
</dbReference>
<dbReference type="AlphaFoldDB" id="A0A930LBR8"/>
<evidence type="ECO:0000313" key="2">
    <source>
        <dbReference type="EMBL" id="MBF1660067.1"/>
    </source>
</evidence>
<sequence length="71" mass="7669">MQFFQNIINNGDTMVAAGVSILCAIAFFINWKEGGKKLLITLGFVMVASGLYSQRVPISNGIGNLLSTLFN</sequence>
<keyword evidence="1" id="KW-0812">Transmembrane</keyword>
<reference evidence="2" key="1">
    <citation type="submission" date="2020-04" db="EMBL/GenBank/DDBJ databases">
        <title>Deep metagenomics examines the oral microbiome during advanced dental caries in children, revealing novel taxa and co-occurrences with host molecules.</title>
        <authorList>
            <person name="Baker J.L."/>
            <person name="Morton J.T."/>
            <person name="Dinis M."/>
            <person name="Alvarez R."/>
            <person name="Tran N.C."/>
            <person name="Knight R."/>
            <person name="Edlund A."/>
        </authorList>
    </citation>
    <scope>NUCLEOTIDE SEQUENCE</scope>
    <source>
        <strain evidence="2">JCVI_29_bin.11</strain>
    </source>
</reference>
<keyword evidence="1" id="KW-1133">Transmembrane helix</keyword>
<evidence type="ECO:0000256" key="1">
    <source>
        <dbReference type="SAM" id="Phobius"/>
    </source>
</evidence>
<name>A0A930LBR8_9MICC</name>
<dbReference type="Proteomes" id="UP000713964">
    <property type="component" value="Unassembled WGS sequence"/>
</dbReference>
<accession>A0A930LBR8</accession>
<keyword evidence="1" id="KW-0472">Membrane</keyword>
<gene>
    <name evidence="2" type="ORF">HXO58_09600</name>
</gene>
<evidence type="ECO:0000313" key="3">
    <source>
        <dbReference type="Proteomes" id="UP000713964"/>
    </source>
</evidence>
<protein>
    <submittedName>
        <fullName evidence="2">Uncharacterized protein</fullName>
    </submittedName>
</protein>